<feature type="compositionally biased region" description="Basic and acidic residues" evidence="1">
    <location>
        <begin position="148"/>
        <end position="157"/>
    </location>
</feature>
<accession>A0A7R9BWL1</accession>
<protein>
    <submittedName>
        <fullName evidence="2">Uncharacterized protein</fullName>
    </submittedName>
</protein>
<dbReference type="EMBL" id="OA886637">
    <property type="protein sequence ID" value="CAD7282960.1"/>
    <property type="molecule type" value="Genomic_DNA"/>
</dbReference>
<feature type="region of interest" description="Disordered" evidence="1">
    <location>
        <begin position="74"/>
        <end position="97"/>
    </location>
</feature>
<dbReference type="AlphaFoldDB" id="A0A7R9BWL1"/>
<evidence type="ECO:0000313" key="2">
    <source>
        <dbReference type="EMBL" id="CAD7282960.1"/>
    </source>
</evidence>
<feature type="region of interest" description="Disordered" evidence="1">
    <location>
        <begin position="133"/>
        <end position="199"/>
    </location>
</feature>
<sequence>MEEGGTPFLDQLRNDSLAIYWTDRGYKDDAHSEKTFNSRDGRESVATVVTNSSSNSSSDTLKCHGSLGDLSNYGHLNNNNNGGNNNQLIMNSPGSPTHVKYDVAHSAKVPPVERHNSECVLYYGISPVKKQVEKSPNIDTTKPPSVAERIHELERQSRSVPDLLKSSGLSELRPRPPAPATPASNASTPIRTPSKSGQILDAEKNRNELKALQKQAVMEFFERQTGKIRSPGYGTVSRSAVVNGTLPRTRPNNAVKTLQVN</sequence>
<name>A0A7R9BWL1_9CRUS</name>
<proteinExistence type="predicted"/>
<gene>
    <name evidence="2" type="ORF">NMOB1V02_LOCUS10578</name>
</gene>
<dbReference type="Proteomes" id="UP000678499">
    <property type="component" value="Unassembled WGS sequence"/>
</dbReference>
<reference evidence="2" key="1">
    <citation type="submission" date="2020-11" db="EMBL/GenBank/DDBJ databases">
        <authorList>
            <person name="Tran Van P."/>
        </authorList>
    </citation>
    <scope>NUCLEOTIDE SEQUENCE</scope>
</reference>
<evidence type="ECO:0000256" key="1">
    <source>
        <dbReference type="SAM" id="MobiDB-lite"/>
    </source>
</evidence>
<keyword evidence="3" id="KW-1185">Reference proteome</keyword>
<feature type="compositionally biased region" description="Low complexity" evidence="1">
    <location>
        <begin position="77"/>
        <end position="86"/>
    </location>
</feature>
<evidence type="ECO:0000313" key="3">
    <source>
        <dbReference type="Proteomes" id="UP000678499"/>
    </source>
</evidence>
<dbReference type="OrthoDB" id="10063560at2759"/>
<dbReference type="EMBL" id="CAJPEX010004600">
    <property type="protein sequence ID" value="CAG0923112.1"/>
    <property type="molecule type" value="Genomic_DNA"/>
</dbReference>
<organism evidence="2">
    <name type="scientific">Notodromas monacha</name>
    <dbReference type="NCBI Taxonomy" id="399045"/>
    <lineage>
        <taxon>Eukaryota</taxon>
        <taxon>Metazoa</taxon>
        <taxon>Ecdysozoa</taxon>
        <taxon>Arthropoda</taxon>
        <taxon>Crustacea</taxon>
        <taxon>Oligostraca</taxon>
        <taxon>Ostracoda</taxon>
        <taxon>Podocopa</taxon>
        <taxon>Podocopida</taxon>
        <taxon>Cypridocopina</taxon>
        <taxon>Cypridoidea</taxon>
        <taxon>Cyprididae</taxon>
        <taxon>Notodromas</taxon>
    </lineage>
</organism>